<dbReference type="RefSeq" id="WP_258731092.1">
    <property type="nucleotide sequence ID" value="NZ_JANTHZ010000001.1"/>
</dbReference>
<dbReference type="Gene3D" id="1.10.4200.10">
    <property type="entry name" value="Triphosphoribosyl-dephospho-CoA protein"/>
    <property type="match status" value="1"/>
</dbReference>
<comment type="caution">
    <text evidence="1">The sequence shown here is derived from an EMBL/GenBank/DDBJ whole genome shotgun (WGS) entry which is preliminary data.</text>
</comment>
<dbReference type="Proteomes" id="UP001151088">
    <property type="component" value="Unassembled WGS sequence"/>
</dbReference>
<protein>
    <submittedName>
        <fullName evidence="1">Triphosphoribosyl-dephospho-CoA synthase</fullName>
    </submittedName>
</protein>
<proteinExistence type="predicted"/>
<keyword evidence="2" id="KW-1185">Reference proteome</keyword>
<evidence type="ECO:0000313" key="1">
    <source>
        <dbReference type="EMBL" id="MCS0494147.1"/>
    </source>
</evidence>
<gene>
    <name evidence="1" type="ORF">NVS89_03485</name>
</gene>
<organism evidence="1 2">
    <name type="scientific">Ancylobacter mangrovi</name>
    <dbReference type="NCBI Taxonomy" id="2972472"/>
    <lineage>
        <taxon>Bacteria</taxon>
        <taxon>Pseudomonadati</taxon>
        <taxon>Pseudomonadota</taxon>
        <taxon>Alphaproteobacteria</taxon>
        <taxon>Hyphomicrobiales</taxon>
        <taxon>Xanthobacteraceae</taxon>
        <taxon>Ancylobacter</taxon>
    </lineage>
</organism>
<sequence>MSPQDIAAGIATAFRAACRAELDALKVGNVHRHGAGHGMEVAHFERAADAAAPHIAAVGARVGARIERAVDASLAAAGLNTNLGIVLLCAPLAFAAESAGPAPTDERLRARLRAALDGLDMEDAAATFRAITHANPGGLGRATEHDVTGPVRIGLVEAMGLAAARDSIARQFVTGFADIFEFGLPRLRALADAPAEARTEAVHLGFMAAFPDSHIARKSGIGIAEAVRAEAAALLPRIDFRAPDATRHAALLPFDVSLKARGLNPGTSADLTVATLFTDLLTGGSLRP</sequence>
<accession>A0A9X2PEI8</accession>
<dbReference type="Pfam" id="PF01874">
    <property type="entry name" value="CitG"/>
    <property type="match status" value="1"/>
</dbReference>
<name>A0A9X2PEI8_9HYPH</name>
<dbReference type="EMBL" id="JANTHZ010000001">
    <property type="protein sequence ID" value="MCS0494147.1"/>
    <property type="molecule type" value="Genomic_DNA"/>
</dbReference>
<dbReference type="PANTHER" id="PTHR42280">
    <property type="entry name" value="CITG FAMILY PROTEIN"/>
    <property type="match status" value="1"/>
</dbReference>
<dbReference type="AlphaFoldDB" id="A0A9X2PEI8"/>
<dbReference type="GO" id="GO:0046917">
    <property type="term" value="F:triphosphoribosyl-dephospho-CoA synthase activity"/>
    <property type="evidence" value="ECO:0007669"/>
    <property type="project" value="InterPro"/>
</dbReference>
<dbReference type="PANTHER" id="PTHR42280:SF1">
    <property type="entry name" value="CITG FAMILY PROTEIN"/>
    <property type="match status" value="1"/>
</dbReference>
<dbReference type="InterPro" id="IPR002736">
    <property type="entry name" value="CitG"/>
</dbReference>
<evidence type="ECO:0000313" key="2">
    <source>
        <dbReference type="Proteomes" id="UP001151088"/>
    </source>
</evidence>
<reference evidence="1" key="1">
    <citation type="submission" date="2022-08" db="EMBL/GenBank/DDBJ databases">
        <authorList>
            <person name="Li F."/>
        </authorList>
    </citation>
    <scope>NUCLEOTIDE SEQUENCE</scope>
    <source>
        <strain evidence="1">MQZ15Z-1</strain>
    </source>
</reference>
<dbReference type="GO" id="GO:0005524">
    <property type="term" value="F:ATP binding"/>
    <property type="evidence" value="ECO:0007669"/>
    <property type="project" value="InterPro"/>
</dbReference>